<evidence type="ECO:0000256" key="6">
    <source>
        <dbReference type="ARBA" id="ARBA00011893"/>
    </source>
</evidence>
<reference evidence="13 14" key="1">
    <citation type="submission" date="2024-02" db="EMBL/GenBank/DDBJ databases">
        <title>Janibacter sp. nov., isolated from gut of marine sandworm.</title>
        <authorList>
            <person name="Kim B."/>
            <person name="Jun M.O."/>
            <person name="Shin N.-R."/>
        </authorList>
    </citation>
    <scope>NUCLEOTIDE SEQUENCE [LARGE SCALE GENOMIC DNA]</scope>
    <source>
        <strain evidence="13 14">A1S7</strain>
    </source>
</reference>
<dbReference type="NCBIfam" id="NF002636">
    <property type="entry name" value="PRK02304.1-5"/>
    <property type="match status" value="1"/>
</dbReference>
<comment type="subcellular location">
    <subcellularLocation>
        <location evidence="3 11">Cytoplasm</location>
    </subcellularLocation>
</comment>
<dbReference type="InterPro" id="IPR005764">
    <property type="entry name" value="Ade_phspho_trans"/>
</dbReference>
<gene>
    <name evidence="11" type="primary">apt</name>
    <name evidence="13" type="ORF">V1351_07870</name>
</gene>
<evidence type="ECO:0000256" key="5">
    <source>
        <dbReference type="ARBA" id="ARBA00008391"/>
    </source>
</evidence>
<evidence type="ECO:0000256" key="11">
    <source>
        <dbReference type="HAMAP-Rule" id="MF_00004"/>
    </source>
</evidence>
<comment type="function">
    <text evidence="2 11">Catalyzes a salvage reaction resulting in the formation of AMP, that is energically less costly than de novo synthesis.</text>
</comment>
<keyword evidence="7 11" id="KW-0963">Cytoplasm</keyword>
<evidence type="ECO:0000256" key="3">
    <source>
        <dbReference type="ARBA" id="ARBA00004496"/>
    </source>
</evidence>
<dbReference type="SUPFAM" id="SSF53271">
    <property type="entry name" value="PRTase-like"/>
    <property type="match status" value="1"/>
</dbReference>
<evidence type="ECO:0000256" key="1">
    <source>
        <dbReference type="ARBA" id="ARBA00000868"/>
    </source>
</evidence>
<dbReference type="PANTHER" id="PTHR32315:SF3">
    <property type="entry name" value="ADENINE PHOSPHORIBOSYLTRANSFERASE"/>
    <property type="match status" value="1"/>
</dbReference>
<keyword evidence="8 11" id="KW-0328">Glycosyltransferase</keyword>
<keyword evidence="9 11" id="KW-0808">Transferase</keyword>
<name>A0ABZ2MLN4_9MICO</name>
<evidence type="ECO:0000256" key="2">
    <source>
        <dbReference type="ARBA" id="ARBA00003968"/>
    </source>
</evidence>
<sequence length="175" mass="18335">MGGSLAERILATMRDVEDFPQPGVTFKDITPVLADGDLLAEAVRAHADPYRDRVDLVAGLEARGFIFGAAVALHLGVGFLPVRKAGKLPGPTLGVDYDLEYGSARVELHAEDLPEGARVLVVDDVLATGGTAAAGCRLIELCGGRVVAVEVLTEIAALDGRTLLEGYTVRSLVTV</sequence>
<comment type="pathway">
    <text evidence="4 11">Purine metabolism; AMP biosynthesis via salvage pathway; AMP from adenine: step 1/1.</text>
</comment>
<dbReference type="NCBIfam" id="NF002634">
    <property type="entry name" value="PRK02304.1-3"/>
    <property type="match status" value="1"/>
</dbReference>
<comment type="catalytic activity">
    <reaction evidence="1 11">
        <text>AMP + diphosphate = 5-phospho-alpha-D-ribose 1-diphosphate + adenine</text>
        <dbReference type="Rhea" id="RHEA:16609"/>
        <dbReference type="ChEBI" id="CHEBI:16708"/>
        <dbReference type="ChEBI" id="CHEBI:33019"/>
        <dbReference type="ChEBI" id="CHEBI:58017"/>
        <dbReference type="ChEBI" id="CHEBI:456215"/>
        <dbReference type="EC" id="2.4.2.7"/>
    </reaction>
</comment>
<dbReference type="RefSeq" id="WP_338752361.1">
    <property type="nucleotide sequence ID" value="NZ_CP144913.1"/>
</dbReference>
<dbReference type="Pfam" id="PF00156">
    <property type="entry name" value="Pribosyltran"/>
    <property type="match status" value="1"/>
</dbReference>
<evidence type="ECO:0000259" key="12">
    <source>
        <dbReference type="Pfam" id="PF00156"/>
    </source>
</evidence>
<evidence type="ECO:0000256" key="9">
    <source>
        <dbReference type="ARBA" id="ARBA00022679"/>
    </source>
</evidence>
<dbReference type="InterPro" id="IPR000836">
    <property type="entry name" value="PRTase_dom"/>
</dbReference>
<protein>
    <recommendedName>
        <fullName evidence="6 11">Adenine phosphoribosyltransferase</fullName>
        <shortName evidence="11">APRT</shortName>
        <ecNumber evidence="6 11">2.4.2.7</ecNumber>
    </recommendedName>
</protein>
<feature type="domain" description="Phosphoribosyltransferase" evidence="12">
    <location>
        <begin position="42"/>
        <end position="152"/>
    </location>
</feature>
<proteinExistence type="inferred from homology"/>
<dbReference type="Proteomes" id="UP001382727">
    <property type="component" value="Chromosome"/>
</dbReference>
<keyword evidence="10 11" id="KW-0660">Purine salvage</keyword>
<evidence type="ECO:0000256" key="7">
    <source>
        <dbReference type="ARBA" id="ARBA00022490"/>
    </source>
</evidence>
<dbReference type="InterPro" id="IPR050054">
    <property type="entry name" value="UPRTase/APRTase"/>
</dbReference>
<evidence type="ECO:0000313" key="13">
    <source>
        <dbReference type="EMBL" id="WXB77977.1"/>
    </source>
</evidence>
<keyword evidence="14" id="KW-1185">Reference proteome</keyword>
<dbReference type="HAMAP" id="MF_00004">
    <property type="entry name" value="Aden_phosphoribosyltr"/>
    <property type="match status" value="1"/>
</dbReference>
<comment type="similarity">
    <text evidence="5 11">Belongs to the purine/pyrimidine phosphoribosyltransferase family.</text>
</comment>
<accession>A0ABZ2MLN4</accession>
<dbReference type="PANTHER" id="PTHR32315">
    <property type="entry name" value="ADENINE PHOSPHORIBOSYLTRANSFERASE"/>
    <property type="match status" value="1"/>
</dbReference>
<evidence type="ECO:0000256" key="8">
    <source>
        <dbReference type="ARBA" id="ARBA00022676"/>
    </source>
</evidence>
<dbReference type="EMBL" id="CP144913">
    <property type="protein sequence ID" value="WXB77977.1"/>
    <property type="molecule type" value="Genomic_DNA"/>
</dbReference>
<dbReference type="Gene3D" id="3.40.50.2020">
    <property type="match status" value="1"/>
</dbReference>
<comment type="subunit">
    <text evidence="11">Homodimer.</text>
</comment>
<evidence type="ECO:0000256" key="10">
    <source>
        <dbReference type="ARBA" id="ARBA00022726"/>
    </source>
</evidence>
<dbReference type="GO" id="GO:0003999">
    <property type="term" value="F:adenine phosphoribosyltransferase activity"/>
    <property type="evidence" value="ECO:0007669"/>
    <property type="project" value="UniProtKB-EC"/>
</dbReference>
<evidence type="ECO:0000313" key="14">
    <source>
        <dbReference type="Proteomes" id="UP001382727"/>
    </source>
</evidence>
<dbReference type="InterPro" id="IPR029057">
    <property type="entry name" value="PRTase-like"/>
</dbReference>
<evidence type="ECO:0000256" key="4">
    <source>
        <dbReference type="ARBA" id="ARBA00004659"/>
    </source>
</evidence>
<dbReference type="EC" id="2.4.2.7" evidence="6 11"/>
<dbReference type="CDD" id="cd06223">
    <property type="entry name" value="PRTases_typeI"/>
    <property type="match status" value="1"/>
</dbReference>
<organism evidence="13 14">
    <name type="scientific">Janibacter alittae</name>
    <dbReference type="NCBI Taxonomy" id="3115209"/>
    <lineage>
        <taxon>Bacteria</taxon>
        <taxon>Bacillati</taxon>
        <taxon>Actinomycetota</taxon>
        <taxon>Actinomycetes</taxon>
        <taxon>Micrococcales</taxon>
        <taxon>Intrasporangiaceae</taxon>
        <taxon>Janibacter</taxon>
    </lineage>
</organism>